<dbReference type="eggNOG" id="ENOG50331FV">
    <property type="taxonomic scope" value="Bacteria"/>
</dbReference>
<dbReference type="STRING" id="1384049.CD29_19835"/>
<evidence type="ECO:0000313" key="3">
    <source>
        <dbReference type="Proteomes" id="UP000030416"/>
    </source>
</evidence>
<dbReference type="EMBL" id="JPVN01000050">
    <property type="protein sequence ID" value="KGR73536.1"/>
    <property type="molecule type" value="Genomic_DNA"/>
</dbReference>
<evidence type="ECO:0000256" key="1">
    <source>
        <dbReference type="SAM" id="Phobius"/>
    </source>
</evidence>
<comment type="caution">
    <text evidence="2">The sequence shown here is derived from an EMBL/GenBank/DDBJ whole genome shotgun (WGS) entry which is preliminary data.</text>
</comment>
<keyword evidence="1" id="KW-0472">Membrane</keyword>
<proteinExistence type="predicted"/>
<feature type="transmembrane region" description="Helical" evidence="1">
    <location>
        <begin position="35"/>
        <end position="52"/>
    </location>
</feature>
<dbReference type="Proteomes" id="UP000030416">
    <property type="component" value="Unassembled WGS sequence"/>
</dbReference>
<protein>
    <submittedName>
        <fullName evidence="2">Uncharacterized protein</fullName>
    </submittedName>
</protein>
<gene>
    <name evidence="2" type="ORF">CD29_19835</name>
</gene>
<reference evidence="2 3" key="1">
    <citation type="submission" date="2014-02" db="EMBL/GenBank/DDBJ databases">
        <title>Draft genome sequence of Lysinibacillus manganicus DSM 26584T.</title>
        <authorList>
            <person name="Zhang F."/>
            <person name="Wang G."/>
            <person name="Zhang L."/>
        </authorList>
    </citation>
    <scope>NUCLEOTIDE SEQUENCE [LARGE SCALE GENOMIC DNA]</scope>
    <source>
        <strain evidence="2 3">DSM 26584</strain>
    </source>
</reference>
<dbReference type="OrthoDB" id="1925744at2"/>
<name>A0A0A3HLT3_9BACL</name>
<dbReference type="AlphaFoldDB" id="A0A0A3HLT3"/>
<feature type="transmembrane region" description="Helical" evidence="1">
    <location>
        <begin position="6"/>
        <end position="28"/>
    </location>
</feature>
<keyword evidence="1" id="KW-1133">Transmembrane helix</keyword>
<evidence type="ECO:0000313" key="2">
    <source>
        <dbReference type="EMBL" id="KGR73536.1"/>
    </source>
</evidence>
<feature type="transmembrane region" description="Helical" evidence="1">
    <location>
        <begin position="64"/>
        <end position="92"/>
    </location>
</feature>
<keyword evidence="1" id="KW-0812">Transmembrane</keyword>
<organism evidence="2 3">
    <name type="scientific">Ureibacillus manganicus DSM 26584</name>
    <dbReference type="NCBI Taxonomy" id="1384049"/>
    <lineage>
        <taxon>Bacteria</taxon>
        <taxon>Bacillati</taxon>
        <taxon>Bacillota</taxon>
        <taxon>Bacilli</taxon>
        <taxon>Bacillales</taxon>
        <taxon>Caryophanaceae</taxon>
        <taxon>Ureibacillus</taxon>
    </lineage>
</organism>
<dbReference type="RefSeq" id="WP_036190557.1">
    <property type="nucleotide sequence ID" value="NZ_AVDA01000050.1"/>
</dbReference>
<keyword evidence="3" id="KW-1185">Reference proteome</keyword>
<accession>A0A0A3HLT3</accession>
<sequence>MKLSSFAKGVTGTFEAVLAIPFFGGLMVVMSGWQLLTIALILHIVTAAIAIANRTSVAPSVLGIVTSIVAFIPIVGWFLHAITAICLYLSAYRDSRHEAYHR</sequence>